<evidence type="ECO:0000313" key="3">
    <source>
        <dbReference type="Proteomes" id="UP001429354"/>
    </source>
</evidence>
<protein>
    <submittedName>
        <fullName evidence="2">Uncharacterized protein</fullName>
    </submittedName>
</protein>
<feature type="transmembrane region" description="Helical" evidence="1">
    <location>
        <begin position="24"/>
        <end position="45"/>
    </location>
</feature>
<organism evidence="2 3">
    <name type="scientific">Pseudoxanthomonas gei</name>
    <dbReference type="NCBI Taxonomy" id="1383030"/>
    <lineage>
        <taxon>Bacteria</taxon>
        <taxon>Pseudomonadati</taxon>
        <taxon>Pseudomonadota</taxon>
        <taxon>Gammaproteobacteria</taxon>
        <taxon>Lysobacterales</taxon>
        <taxon>Lysobacteraceae</taxon>
        <taxon>Pseudoxanthomonas</taxon>
    </lineage>
</organism>
<dbReference type="EMBL" id="QOVG01000011">
    <property type="protein sequence ID" value="NDK40086.1"/>
    <property type="molecule type" value="Genomic_DNA"/>
</dbReference>
<keyword evidence="1" id="KW-0472">Membrane</keyword>
<dbReference type="RefSeq" id="WP_162350744.1">
    <property type="nucleotide sequence ID" value="NZ_QOVG01000011.1"/>
</dbReference>
<evidence type="ECO:0000313" key="2">
    <source>
        <dbReference type="EMBL" id="NDK40086.1"/>
    </source>
</evidence>
<keyword evidence="1" id="KW-1133">Transmembrane helix</keyword>
<feature type="transmembrane region" description="Helical" evidence="1">
    <location>
        <begin position="84"/>
        <end position="102"/>
    </location>
</feature>
<accession>A0ABX0AF84</accession>
<keyword evidence="3" id="KW-1185">Reference proteome</keyword>
<gene>
    <name evidence="2" type="ORF">DT603_14680</name>
</gene>
<name>A0ABX0AF84_9GAMM</name>
<evidence type="ECO:0000256" key="1">
    <source>
        <dbReference type="SAM" id="Phobius"/>
    </source>
</evidence>
<reference evidence="2 3" key="1">
    <citation type="submission" date="2018-07" db="EMBL/GenBank/DDBJ databases">
        <title>Whole genome Sequencing of Pseudoxanthomonas gei KCTC 32298 (T).</title>
        <authorList>
            <person name="Kumar S."/>
            <person name="Bansal K."/>
            <person name="Kaur A."/>
            <person name="Patil P."/>
            <person name="Sharma S."/>
            <person name="Patil P.B."/>
        </authorList>
    </citation>
    <scope>NUCLEOTIDE SEQUENCE [LARGE SCALE GENOMIC DNA]</scope>
    <source>
        <strain evidence="2 3">KCTC 32298</strain>
    </source>
</reference>
<sequence length="213" mass="22232">MTSTATDANVTRPRSVIVRSMLRGAWLGVFLGLLIEVMVLLVQVLQGVLPETVTLVADTVQKISWSSLICAILAAGQSAARGKISSAGVVGLVGAPIAFLLARSLHKAMLELLGKESAPTAIAWLGAGIKGIEYALLGALMLWLADRDAGWKWHAFAGALVGLATYALVLWWLPAGGDAVQRAIIEIVHPIGCALAVHAATTFSHHLGSGKDA</sequence>
<proteinExistence type="predicted"/>
<feature type="transmembrane region" description="Helical" evidence="1">
    <location>
        <begin position="151"/>
        <end position="173"/>
    </location>
</feature>
<keyword evidence="1" id="KW-0812">Transmembrane</keyword>
<comment type="caution">
    <text evidence="2">The sequence shown here is derived from an EMBL/GenBank/DDBJ whole genome shotgun (WGS) entry which is preliminary data.</text>
</comment>
<dbReference type="Proteomes" id="UP001429354">
    <property type="component" value="Unassembled WGS sequence"/>
</dbReference>
<feature type="transmembrane region" description="Helical" evidence="1">
    <location>
        <begin position="122"/>
        <end position="145"/>
    </location>
</feature>